<keyword evidence="2" id="KW-1185">Reference proteome</keyword>
<sequence>MTSARRILIDAEPTPFYHIINRCVIPIGIKMWPFSESLAIVGQGNV</sequence>
<evidence type="ECO:0000313" key="1">
    <source>
        <dbReference type="EMBL" id="AQS37066.1"/>
    </source>
</evidence>
<dbReference type="AlphaFoldDB" id="A0A1S6HNG4"/>
<dbReference type="KEGG" id="spsw:Sps_01906"/>
<gene>
    <name evidence="1" type="ORF">Sps_01906</name>
</gene>
<evidence type="ECO:0000313" key="2">
    <source>
        <dbReference type="Proteomes" id="UP000189545"/>
    </source>
</evidence>
<dbReference type="Proteomes" id="UP000189545">
    <property type="component" value="Chromosome"/>
</dbReference>
<proteinExistence type="predicted"/>
<accession>A0A1S6HNG4</accession>
<protein>
    <submittedName>
        <fullName evidence="1">Uncharacterized protein</fullName>
    </submittedName>
</protein>
<name>A0A1S6HNG4_9GAMM</name>
<reference evidence="1 2" key="1">
    <citation type="submission" date="2016-03" db="EMBL/GenBank/DDBJ databases">
        <title>Complete genome sequence of Shewanella psychrophila WP2, a deep sea bacterium isolated from west Pacific sediment.</title>
        <authorList>
            <person name="Xu G."/>
            <person name="Jian H."/>
        </authorList>
    </citation>
    <scope>NUCLEOTIDE SEQUENCE [LARGE SCALE GENOMIC DNA]</scope>
    <source>
        <strain evidence="1 2">WP2</strain>
    </source>
</reference>
<organism evidence="1 2">
    <name type="scientific">Shewanella psychrophila</name>
    <dbReference type="NCBI Taxonomy" id="225848"/>
    <lineage>
        <taxon>Bacteria</taxon>
        <taxon>Pseudomonadati</taxon>
        <taxon>Pseudomonadota</taxon>
        <taxon>Gammaproteobacteria</taxon>
        <taxon>Alteromonadales</taxon>
        <taxon>Shewanellaceae</taxon>
        <taxon>Shewanella</taxon>
    </lineage>
</organism>
<dbReference type="EMBL" id="CP014782">
    <property type="protein sequence ID" value="AQS37066.1"/>
    <property type="molecule type" value="Genomic_DNA"/>
</dbReference>